<organism evidence="3 4">
    <name type="scientific">Fulvimarina manganoxydans</name>
    <dbReference type="NCBI Taxonomy" id="937218"/>
    <lineage>
        <taxon>Bacteria</taxon>
        <taxon>Pseudomonadati</taxon>
        <taxon>Pseudomonadota</taxon>
        <taxon>Alphaproteobacteria</taxon>
        <taxon>Hyphomicrobiales</taxon>
        <taxon>Aurantimonadaceae</taxon>
        <taxon>Fulvimarina</taxon>
    </lineage>
</organism>
<dbReference type="AlphaFoldDB" id="A0A1W2EEJ0"/>
<dbReference type="InterPro" id="IPR035940">
    <property type="entry name" value="CAP_sf"/>
</dbReference>
<evidence type="ECO:0000259" key="1">
    <source>
        <dbReference type="Pfam" id="PF00188"/>
    </source>
</evidence>
<dbReference type="Gene3D" id="2.60.40.1120">
    <property type="entry name" value="Carboxypeptidase-like, regulatory domain"/>
    <property type="match status" value="1"/>
</dbReference>
<evidence type="ECO:0000313" key="4">
    <source>
        <dbReference type="Proteomes" id="UP000192656"/>
    </source>
</evidence>
<dbReference type="EMBL" id="FWXR01000024">
    <property type="protein sequence ID" value="SMD07726.1"/>
    <property type="molecule type" value="Genomic_DNA"/>
</dbReference>
<proteinExistence type="predicted"/>
<dbReference type="RefSeq" id="WP_084412149.1">
    <property type="nucleotide sequence ID" value="NZ_FWXR01000024.1"/>
</dbReference>
<evidence type="ECO:0000313" key="3">
    <source>
        <dbReference type="EMBL" id="SMD07726.1"/>
    </source>
</evidence>
<dbReference type="InterPro" id="IPR008969">
    <property type="entry name" value="CarboxyPept-like_regulatory"/>
</dbReference>
<dbReference type="OrthoDB" id="419320at2"/>
<dbReference type="Gene3D" id="3.40.33.10">
    <property type="entry name" value="CAP"/>
    <property type="match status" value="1"/>
</dbReference>
<protein>
    <recommendedName>
        <fullName evidence="5">Cysteine-rich secretory protein family protein</fullName>
    </recommendedName>
</protein>
<accession>A0A1W2EEJ0</accession>
<dbReference type="PANTHER" id="PTHR31157:SF1">
    <property type="entry name" value="SCP DOMAIN-CONTAINING PROTEIN"/>
    <property type="match status" value="1"/>
</dbReference>
<dbReference type="Gene3D" id="1.10.3130.20">
    <property type="entry name" value="Phycobilisome linker domain"/>
    <property type="match status" value="1"/>
</dbReference>
<evidence type="ECO:0008006" key="5">
    <source>
        <dbReference type="Google" id="ProtNLM"/>
    </source>
</evidence>
<dbReference type="PANTHER" id="PTHR31157">
    <property type="entry name" value="SCP DOMAIN-CONTAINING PROTEIN"/>
    <property type="match status" value="1"/>
</dbReference>
<name>A0A1W2EEJ0_9HYPH</name>
<dbReference type="STRING" id="937218.SAMN06297251_12415"/>
<dbReference type="SUPFAM" id="SSF55797">
    <property type="entry name" value="PR-1-like"/>
    <property type="match status" value="1"/>
</dbReference>
<dbReference type="InterPro" id="IPR014044">
    <property type="entry name" value="CAP_dom"/>
</dbReference>
<evidence type="ECO:0000259" key="2">
    <source>
        <dbReference type="Pfam" id="PF13946"/>
    </source>
</evidence>
<dbReference type="SUPFAM" id="SSF49464">
    <property type="entry name" value="Carboxypeptidase regulatory domain-like"/>
    <property type="match status" value="1"/>
</dbReference>
<dbReference type="Pfam" id="PF13946">
    <property type="entry name" value="DUF4214"/>
    <property type="match status" value="1"/>
</dbReference>
<gene>
    <name evidence="3" type="ORF">SAMN06297251_12415</name>
</gene>
<reference evidence="3 4" key="1">
    <citation type="submission" date="2017-04" db="EMBL/GenBank/DDBJ databases">
        <authorList>
            <person name="Afonso C.L."/>
            <person name="Miller P.J."/>
            <person name="Scott M.A."/>
            <person name="Spackman E."/>
            <person name="Goraichik I."/>
            <person name="Dimitrov K.M."/>
            <person name="Suarez D.L."/>
            <person name="Swayne D.E."/>
        </authorList>
    </citation>
    <scope>NUCLEOTIDE SEQUENCE [LARGE SCALE GENOMIC DNA]</scope>
    <source>
        <strain evidence="3 4">CGMCC 1.10972</strain>
    </source>
</reference>
<feature type="domain" description="SCP" evidence="1">
    <location>
        <begin position="43"/>
        <end position="188"/>
    </location>
</feature>
<dbReference type="InterPro" id="IPR038255">
    <property type="entry name" value="PBS_linker_sf"/>
</dbReference>
<dbReference type="Proteomes" id="UP000192656">
    <property type="component" value="Unassembled WGS sequence"/>
</dbReference>
<dbReference type="CDD" id="cd05379">
    <property type="entry name" value="CAP_bacterial"/>
    <property type="match status" value="1"/>
</dbReference>
<keyword evidence="4" id="KW-1185">Reference proteome</keyword>
<dbReference type="InterPro" id="IPR025282">
    <property type="entry name" value="DUF4214"/>
</dbReference>
<sequence length="488" mass="50654">MPTPSAFEQEMLELINRARANPSGEFDAIIKNAATGEAFSDDVTNAVRFFNVDLALFKTQMAAFAPVAPLAWSEALDKAATAHSNLMIQTDTQSHNLPGEAGLLERIQAAGYTQLSSVGENIYAYSKSVEHGHAGFIIDWGSGPGGMQDPAGHRISILSDRYSEIGIGAIAEDNSATKVGPNVVTQNFGNRFDYQAQLLGVTFRDKDADTFYDAGEGLGGVTVTATGAGGTFTTMSWDSGGYQMVVPAGSYSVTFSGGGLAAPITKTAIVAQSNVKVDAMDGTGGTGGAKVGTTGSDLFVSQAANESFSGLEGIDTLKIGTNRADATLQGSDESGMVTTAVGGIDSLTSIERIAFDDGTLALDVGKDENAGTAFRIYQAAFGRTPDNAGLKFWINSVDNGLSFKGMAGSFNDASEFIALYGNTSNSAYAAALYKNVLGRDGDAAGSAFWANALDSGQADRADVLLGFTRSDENLTLTAAATQDGIFIV</sequence>
<feature type="domain" description="DUF4214" evidence="2">
    <location>
        <begin position="407"/>
        <end position="476"/>
    </location>
</feature>
<dbReference type="Pfam" id="PF00188">
    <property type="entry name" value="CAP"/>
    <property type="match status" value="1"/>
</dbReference>